<gene>
    <name evidence="8" type="ORF">GCM10007420_12950</name>
</gene>
<keyword evidence="5" id="KW-0564">Palmitate</keyword>
<evidence type="ECO:0008006" key="10">
    <source>
        <dbReference type="Google" id="ProtNLM"/>
    </source>
</evidence>
<feature type="chain" id="PRO_5046266286" description="Entericidin" evidence="7">
    <location>
        <begin position="20"/>
        <end position="42"/>
    </location>
</feature>
<accession>A0ABQ1XNS2</accession>
<evidence type="ECO:0000256" key="6">
    <source>
        <dbReference type="ARBA" id="ARBA00023288"/>
    </source>
</evidence>
<dbReference type="PROSITE" id="PS51257">
    <property type="entry name" value="PROKAR_LIPOPROTEIN"/>
    <property type="match status" value="1"/>
</dbReference>
<keyword evidence="4" id="KW-0472">Membrane</keyword>
<keyword evidence="9" id="KW-1185">Reference proteome</keyword>
<keyword evidence="3 7" id="KW-0732">Signal</keyword>
<evidence type="ECO:0000256" key="7">
    <source>
        <dbReference type="SAM" id="SignalP"/>
    </source>
</evidence>
<evidence type="ECO:0000256" key="2">
    <source>
        <dbReference type="ARBA" id="ARBA00022475"/>
    </source>
</evidence>
<reference evidence="9" key="1">
    <citation type="journal article" date="2019" name="Int. J. Syst. Evol. Microbiol.">
        <title>The Global Catalogue of Microorganisms (GCM) 10K type strain sequencing project: providing services to taxonomists for standard genome sequencing and annotation.</title>
        <authorList>
            <consortium name="The Broad Institute Genomics Platform"/>
            <consortium name="The Broad Institute Genome Sequencing Center for Infectious Disease"/>
            <person name="Wu L."/>
            <person name="Ma J."/>
        </authorList>
    </citation>
    <scope>NUCLEOTIDE SEQUENCE [LARGE SCALE GENOMIC DNA]</scope>
    <source>
        <strain evidence="9">CGMCC 1.12766</strain>
    </source>
</reference>
<evidence type="ECO:0000256" key="1">
    <source>
        <dbReference type="ARBA" id="ARBA00010296"/>
    </source>
</evidence>
<proteinExistence type="inferred from homology"/>
<evidence type="ECO:0000313" key="9">
    <source>
        <dbReference type="Proteomes" id="UP000648722"/>
    </source>
</evidence>
<evidence type="ECO:0000256" key="3">
    <source>
        <dbReference type="ARBA" id="ARBA00022729"/>
    </source>
</evidence>
<protein>
    <recommendedName>
        <fullName evidence="10">Entericidin</fullName>
    </recommendedName>
</protein>
<evidence type="ECO:0000256" key="5">
    <source>
        <dbReference type="ARBA" id="ARBA00023139"/>
    </source>
</evidence>
<evidence type="ECO:0000256" key="4">
    <source>
        <dbReference type="ARBA" id="ARBA00023136"/>
    </source>
</evidence>
<dbReference type="RefSeq" id="WP_188451759.1">
    <property type="nucleotide sequence ID" value="NZ_BMFS01000005.1"/>
</dbReference>
<comment type="caution">
    <text evidence="8">The sequence shown here is derived from an EMBL/GenBank/DDBJ whole genome shotgun (WGS) entry which is preliminary data.</text>
</comment>
<sequence>MTRMLMAAALSVLALGLSACNTIQGVGRDITRTGEALEDITT</sequence>
<organism evidence="8 9">
    <name type="scientific">Glycocaulis albus</name>
    <dbReference type="NCBI Taxonomy" id="1382801"/>
    <lineage>
        <taxon>Bacteria</taxon>
        <taxon>Pseudomonadati</taxon>
        <taxon>Pseudomonadota</taxon>
        <taxon>Alphaproteobacteria</taxon>
        <taxon>Maricaulales</taxon>
        <taxon>Maricaulaceae</taxon>
        <taxon>Glycocaulis</taxon>
    </lineage>
</organism>
<dbReference type="InterPro" id="IPR012556">
    <property type="entry name" value="Entericidin"/>
</dbReference>
<dbReference type="EMBL" id="BMFS01000005">
    <property type="protein sequence ID" value="GGG98586.1"/>
    <property type="molecule type" value="Genomic_DNA"/>
</dbReference>
<dbReference type="Pfam" id="PF08085">
    <property type="entry name" value="Entericidin"/>
    <property type="match status" value="1"/>
</dbReference>
<keyword evidence="6" id="KW-0449">Lipoprotein</keyword>
<evidence type="ECO:0000313" key="8">
    <source>
        <dbReference type="EMBL" id="GGG98586.1"/>
    </source>
</evidence>
<feature type="signal peptide" evidence="7">
    <location>
        <begin position="1"/>
        <end position="19"/>
    </location>
</feature>
<name>A0ABQ1XNS2_9PROT</name>
<comment type="similarity">
    <text evidence="1">Belongs to the EcnA/EcnB lipoprotein family.</text>
</comment>
<keyword evidence="2" id="KW-1003">Cell membrane</keyword>
<dbReference type="Proteomes" id="UP000648722">
    <property type="component" value="Unassembled WGS sequence"/>
</dbReference>